<feature type="transmembrane region" description="Helical" evidence="1">
    <location>
        <begin position="226"/>
        <end position="249"/>
    </location>
</feature>
<dbReference type="CTD" id="20243618"/>
<feature type="transmembrane region" description="Helical" evidence="1">
    <location>
        <begin position="53"/>
        <end position="73"/>
    </location>
</feature>
<feature type="transmembrane region" description="Helical" evidence="1">
    <location>
        <begin position="261"/>
        <end position="285"/>
    </location>
</feature>
<dbReference type="RefSeq" id="XP_009065020.1">
    <property type="nucleotide sequence ID" value="XM_009066772.1"/>
</dbReference>
<organism evidence="2 3">
    <name type="scientific">Lottia gigantea</name>
    <name type="common">Giant owl limpet</name>
    <dbReference type="NCBI Taxonomy" id="225164"/>
    <lineage>
        <taxon>Eukaryota</taxon>
        <taxon>Metazoa</taxon>
        <taxon>Spiralia</taxon>
        <taxon>Lophotrochozoa</taxon>
        <taxon>Mollusca</taxon>
        <taxon>Gastropoda</taxon>
        <taxon>Patellogastropoda</taxon>
        <taxon>Lottioidea</taxon>
        <taxon>Lottiidae</taxon>
        <taxon>Lottia</taxon>
    </lineage>
</organism>
<evidence type="ECO:0000313" key="2">
    <source>
        <dbReference type="EMBL" id="ESO84292.1"/>
    </source>
</evidence>
<dbReference type="EMBL" id="KB203541">
    <property type="protein sequence ID" value="ESO84292.1"/>
    <property type="molecule type" value="Genomic_DNA"/>
</dbReference>
<feature type="transmembrane region" description="Helical" evidence="1">
    <location>
        <begin position="85"/>
        <end position="104"/>
    </location>
</feature>
<dbReference type="OrthoDB" id="6129421at2759"/>
<dbReference type="AlphaFoldDB" id="V3ZJ47"/>
<gene>
    <name evidence="2" type="ORF">LOTGIDRAFT_176186</name>
</gene>
<keyword evidence="1" id="KW-0812">Transmembrane</keyword>
<evidence type="ECO:0000313" key="3">
    <source>
        <dbReference type="Proteomes" id="UP000030746"/>
    </source>
</evidence>
<proteinExistence type="predicted"/>
<dbReference type="KEGG" id="lgi:LOTGIDRAFT_176186"/>
<name>V3ZJ47_LOTGI</name>
<protein>
    <submittedName>
        <fullName evidence="2">Uncharacterized protein</fullName>
    </submittedName>
</protein>
<keyword evidence="1" id="KW-0472">Membrane</keyword>
<dbReference type="Proteomes" id="UP000030746">
    <property type="component" value="Unassembled WGS sequence"/>
</dbReference>
<reference evidence="2 3" key="1">
    <citation type="journal article" date="2013" name="Nature">
        <title>Insights into bilaterian evolution from three spiralian genomes.</title>
        <authorList>
            <person name="Simakov O."/>
            <person name="Marletaz F."/>
            <person name="Cho S.J."/>
            <person name="Edsinger-Gonzales E."/>
            <person name="Havlak P."/>
            <person name="Hellsten U."/>
            <person name="Kuo D.H."/>
            <person name="Larsson T."/>
            <person name="Lv J."/>
            <person name="Arendt D."/>
            <person name="Savage R."/>
            <person name="Osoegawa K."/>
            <person name="de Jong P."/>
            <person name="Grimwood J."/>
            <person name="Chapman J.A."/>
            <person name="Shapiro H."/>
            <person name="Aerts A."/>
            <person name="Otillar R.P."/>
            <person name="Terry A.Y."/>
            <person name="Boore J.L."/>
            <person name="Grigoriev I.V."/>
            <person name="Lindberg D.R."/>
            <person name="Seaver E.C."/>
            <person name="Weisblat D.A."/>
            <person name="Putnam N.H."/>
            <person name="Rokhsar D.S."/>
        </authorList>
    </citation>
    <scope>NUCLEOTIDE SEQUENCE [LARGE SCALE GENOMIC DNA]</scope>
</reference>
<sequence>MTTTEDDAIEILSCHIEHEELVVEPATKVSISVTKSKLEDDPATRHRKRVARAVAVVSFMLLLFSVVLIGVSLNMSKNIDELGHGSPFSVILVLEKRLAVIITFKRMDTQFATRVLEVLFREIAVGTEATVLVGARTIAVRAVAEAIRTVAVRAITRTIEEAAVAVKAVAIAVETVAVATVAVKAITRTLEETAVAVRAVAIAVETVAVATVAVRAITRTIEETAVAVRAVAIAVETVAVATVAVRAITRTIEETAVAVRAVVLVVAVTKVAAVKVATAAPIIVLDCL</sequence>
<keyword evidence="1" id="KW-1133">Transmembrane helix</keyword>
<dbReference type="HOGENOM" id="CLU_967371_0_0_1"/>
<feature type="transmembrane region" description="Helical" evidence="1">
    <location>
        <begin position="195"/>
        <end position="214"/>
    </location>
</feature>
<accession>V3ZJ47</accession>
<keyword evidence="3" id="KW-1185">Reference proteome</keyword>
<dbReference type="GeneID" id="20243618"/>
<evidence type="ECO:0000256" key="1">
    <source>
        <dbReference type="SAM" id="Phobius"/>
    </source>
</evidence>